<gene>
    <name evidence="3" type="primary">xdhC</name>
    <name evidence="3" type="ORF">HHL11_07760</name>
</gene>
<dbReference type="EMBL" id="JABBFX010000001">
    <property type="protein sequence ID" value="NML43640.1"/>
    <property type="molecule type" value="Genomic_DNA"/>
</dbReference>
<dbReference type="AlphaFoldDB" id="A0A848H391"/>
<name>A0A848H391_9BURK</name>
<reference evidence="3 4" key="1">
    <citation type="submission" date="2020-04" db="EMBL/GenBank/DDBJ databases">
        <title>Ramlibacter sp. G-1-2-2 isolated from soil.</title>
        <authorList>
            <person name="Dahal R.H."/>
        </authorList>
    </citation>
    <scope>NUCLEOTIDE SEQUENCE [LARGE SCALE GENOMIC DNA]</scope>
    <source>
        <strain evidence="3 4">G-1-2-2</strain>
    </source>
</reference>
<protein>
    <submittedName>
        <fullName evidence="3">Xanthine dehydrogenase accessory protein XdhC</fullName>
    </submittedName>
</protein>
<keyword evidence="4" id="KW-1185">Reference proteome</keyword>
<dbReference type="Pfam" id="PF13478">
    <property type="entry name" value="XdhC_C"/>
    <property type="match status" value="1"/>
</dbReference>
<dbReference type="Proteomes" id="UP000541185">
    <property type="component" value="Unassembled WGS sequence"/>
</dbReference>
<comment type="caution">
    <text evidence="3">The sequence shown here is derived from an EMBL/GenBank/DDBJ whole genome shotgun (WGS) entry which is preliminary data.</text>
</comment>
<dbReference type="InterPro" id="IPR003777">
    <property type="entry name" value="XdhC_CoxI"/>
</dbReference>
<dbReference type="RefSeq" id="WP_169417836.1">
    <property type="nucleotide sequence ID" value="NZ_JABBFX010000001.1"/>
</dbReference>
<evidence type="ECO:0000259" key="2">
    <source>
        <dbReference type="Pfam" id="PF13478"/>
    </source>
</evidence>
<proteinExistence type="predicted"/>
<feature type="domain" description="XdhC- CoxI" evidence="1">
    <location>
        <begin position="13"/>
        <end position="68"/>
    </location>
</feature>
<dbReference type="PANTHER" id="PTHR30388:SF6">
    <property type="entry name" value="XANTHINE DEHYDROGENASE SUBUNIT A-RELATED"/>
    <property type="match status" value="1"/>
</dbReference>
<evidence type="ECO:0000313" key="4">
    <source>
        <dbReference type="Proteomes" id="UP000541185"/>
    </source>
</evidence>
<evidence type="ECO:0000313" key="3">
    <source>
        <dbReference type="EMBL" id="NML43640.1"/>
    </source>
</evidence>
<dbReference type="Gene3D" id="3.40.50.720">
    <property type="entry name" value="NAD(P)-binding Rossmann-like Domain"/>
    <property type="match status" value="1"/>
</dbReference>
<dbReference type="InterPro" id="IPR014308">
    <property type="entry name" value="Xanthine_DH_XdhC"/>
</dbReference>
<dbReference type="PANTHER" id="PTHR30388">
    <property type="entry name" value="ALDEHYDE OXIDOREDUCTASE MOLYBDENUM COFACTOR ASSEMBLY PROTEIN"/>
    <property type="match status" value="1"/>
</dbReference>
<dbReference type="Pfam" id="PF02625">
    <property type="entry name" value="XdhC_CoxI"/>
    <property type="match status" value="1"/>
</dbReference>
<dbReference type="InterPro" id="IPR052698">
    <property type="entry name" value="MoCofactor_Util/Proc"/>
</dbReference>
<feature type="domain" description="XdhC Rossmann" evidence="2">
    <location>
        <begin position="118"/>
        <end position="264"/>
    </location>
</feature>
<dbReference type="InterPro" id="IPR027051">
    <property type="entry name" value="XdhC_Rossmann_dom"/>
</dbReference>
<accession>A0A848H391</accession>
<evidence type="ECO:0000259" key="1">
    <source>
        <dbReference type="Pfam" id="PF02625"/>
    </source>
</evidence>
<organism evidence="3 4">
    <name type="scientific">Ramlibacter agri</name>
    <dbReference type="NCBI Taxonomy" id="2728837"/>
    <lineage>
        <taxon>Bacteria</taxon>
        <taxon>Pseudomonadati</taxon>
        <taxon>Pseudomonadota</taxon>
        <taxon>Betaproteobacteria</taxon>
        <taxon>Burkholderiales</taxon>
        <taxon>Comamonadaceae</taxon>
        <taxon>Ramlibacter</taxon>
    </lineage>
</organism>
<sequence>MARIEQITAGLASQDAILVSVDQAQGSVPREAGAWMLVFPHAVHGTIGGGHLEFDAIAEARRRLSGTGGEPVLPVLRYALGPSLGQCCGGVVHLRFDRLGSADAPALTQRLRAELAPLALFGGGHVGKALVNVLAPLPFAVTWIDSRDEIFPPDVPANVECEHSDPVQAAVASLVPHSRVLIMSFSHAEDLDIVAACLKRLREQGDLPYIGLIGSKTKWATFRHRLEERGFHRQELAQVTCPIGVPGVTGKQPEVIAVAVAAQLLQTPLP</sequence>
<dbReference type="NCBIfam" id="TIGR02964">
    <property type="entry name" value="xanthine_xdhC"/>
    <property type="match status" value="1"/>
</dbReference>